<dbReference type="STRING" id="388280.SAMN04488057_12173"/>
<dbReference type="AlphaFoldDB" id="A0A1M7QQD3"/>
<protein>
    <submittedName>
        <fullName evidence="3">Mannose or cellobiose epimerase, N-acyl-D-glucosamine 2-epimerase family</fullName>
    </submittedName>
</protein>
<comment type="similarity">
    <text evidence="1">Belongs to the N-acylglucosamine 2-epimerase family.</text>
</comment>
<accession>A0A1M7QQD3</accession>
<dbReference type="InterPro" id="IPR010819">
    <property type="entry name" value="AGE/CE"/>
</dbReference>
<evidence type="ECO:0000256" key="2">
    <source>
        <dbReference type="ARBA" id="ARBA00023235"/>
    </source>
</evidence>
<sequence>MEEPIIKHYSKIIFIPLFIFINQSLQAQDIMRGNFWKKQVLSDVLEPWTEFAQDKEFGSFHAILDKDWKVGGKQEKYPGMIARHLFSYALGYHMTGDENYLGLAQETFEYLINKGWDHQYGGWFYKLDRSGNAVSKEKDMFMNAYAITGMAMYYIVTRNEEVRHYLDQSIDIMENHAWDHENGGGYFRRLHRDFRIQDSNKVFSPQLAPVSGYLLYLYAATREEKYLLKTEQLLEMTLTRMNDKESGWIMEGFDRNWNSLEQMNEMMNTGHNVEVAWMLMRLYAITGKGHYSEQALRLNEQLLKYAFDGKTGIWYHKLQIDNPEQHSEDSPWWVQAYGNMFQLYLYALSDEKEYCRNFTTGATFWNNNFIDRQNGGAYLSVDKDGNYINGSKAVVTKTSYHSVENGFLNMLYLDYWVNEQPATLYYHMNSADTDKLFPLLLEDFNYEIKRVRIDGRIWKKIDPDHGSIQLPERENYTLEVVLQKKQPR</sequence>
<evidence type="ECO:0000313" key="4">
    <source>
        <dbReference type="Proteomes" id="UP000184513"/>
    </source>
</evidence>
<dbReference type="EMBL" id="FRCY01000021">
    <property type="protein sequence ID" value="SHN33529.1"/>
    <property type="molecule type" value="Genomic_DNA"/>
</dbReference>
<dbReference type="Gene3D" id="1.50.10.10">
    <property type="match status" value="1"/>
</dbReference>
<reference evidence="3 4" key="1">
    <citation type="submission" date="2016-11" db="EMBL/GenBank/DDBJ databases">
        <authorList>
            <person name="Jaros S."/>
            <person name="Januszkiewicz K."/>
            <person name="Wedrychowicz H."/>
        </authorList>
    </citation>
    <scope>NUCLEOTIDE SEQUENCE [LARGE SCALE GENOMIC DNA]</scope>
    <source>
        <strain evidence="3 4">CGMCC 1.6102</strain>
    </source>
</reference>
<dbReference type="SUPFAM" id="SSF48208">
    <property type="entry name" value="Six-hairpin glycosidases"/>
    <property type="match status" value="1"/>
</dbReference>
<proteinExistence type="inferred from homology"/>
<organism evidence="3 4">
    <name type="scientific">Cyclobacterium lianum</name>
    <dbReference type="NCBI Taxonomy" id="388280"/>
    <lineage>
        <taxon>Bacteria</taxon>
        <taxon>Pseudomonadati</taxon>
        <taxon>Bacteroidota</taxon>
        <taxon>Cytophagia</taxon>
        <taxon>Cytophagales</taxon>
        <taxon>Cyclobacteriaceae</taxon>
        <taxon>Cyclobacterium</taxon>
    </lineage>
</organism>
<gene>
    <name evidence="3" type="ORF">SAMN04488057_12173</name>
</gene>
<dbReference type="GO" id="GO:0005975">
    <property type="term" value="P:carbohydrate metabolic process"/>
    <property type="evidence" value="ECO:0007669"/>
    <property type="project" value="InterPro"/>
</dbReference>
<dbReference type="InterPro" id="IPR008928">
    <property type="entry name" value="6-hairpin_glycosidase_sf"/>
</dbReference>
<dbReference type="Pfam" id="PF07221">
    <property type="entry name" value="GlcNAc_2-epim"/>
    <property type="match status" value="1"/>
</dbReference>
<keyword evidence="4" id="KW-1185">Reference proteome</keyword>
<evidence type="ECO:0000313" key="3">
    <source>
        <dbReference type="EMBL" id="SHN33529.1"/>
    </source>
</evidence>
<dbReference type="Proteomes" id="UP000184513">
    <property type="component" value="Unassembled WGS sequence"/>
</dbReference>
<name>A0A1M7QQD3_9BACT</name>
<dbReference type="GO" id="GO:0016853">
    <property type="term" value="F:isomerase activity"/>
    <property type="evidence" value="ECO:0007669"/>
    <property type="project" value="UniProtKB-KW"/>
</dbReference>
<evidence type="ECO:0000256" key="1">
    <source>
        <dbReference type="ARBA" id="ARBA00008558"/>
    </source>
</evidence>
<keyword evidence="2" id="KW-0413">Isomerase</keyword>
<dbReference type="InterPro" id="IPR012341">
    <property type="entry name" value="6hp_glycosidase-like_sf"/>
</dbReference>
<dbReference type="PANTHER" id="PTHR15108">
    <property type="entry name" value="N-ACYLGLUCOSAMINE-2-EPIMERASE"/>
    <property type="match status" value="1"/>
</dbReference>